<keyword evidence="6" id="KW-1185">Reference proteome</keyword>
<dbReference type="GeneID" id="19204844"/>
<dbReference type="OrthoDB" id="2902680at2759"/>
<feature type="compositionally biased region" description="Acidic residues" evidence="3">
    <location>
        <begin position="1013"/>
        <end position="1033"/>
    </location>
</feature>
<feature type="compositionally biased region" description="Polar residues" evidence="3">
    <location>
        <begin position="208"/>
        <end position="219"/>
    </location>
</feature>
<dbReference type="SMART" id="SM00339">
    <property type="entry name" value="FH"/>
    <property type="match status" value="1"/>
</dbReference>
<dbReference type="Pfam" id="PF00250">
    <property type="entry name" value="Forkhead"/>
    <property type="match status" value="1"/>
</dbReference>
<organism evidence="5 6">
    <name type="scientific">Coniophora puteana (strain RWD-64-598)</name>
    <name type="common">Brown rot fungus</name>
    <dbReference type="NCBI Taxonomy" id="741705"/>
    <lineage>
        <taxon>Eukaryota</taxon>
        <taxon>Fungi</taxon>
        <taxon>Dikarya</taxon>
        <taxon>Basidiomycota</taxon>
        <taxon>Agaricomycotina</taxon>
        <taxon>Agaricomycetes</taxon>
        <taxon>Agaricomycetidae</taxon>
        <taxon>Boletales</taxon>
        <taxon>Coniophorineae</taxon>
        <taxon>Coniophoraceae</taxon>
        <taxon>Coniophora</taxon>
    </lineage>
</organism>
<dbReference type="GO" id="GO:0005634">
    <property type="term" value="C:nucleus"/>
    <property type="evidence" value="ECO:0007669"/>
    <property type="project" value="UniProtKB-SubCell"/>
</dbReference>
<feature type="region of interest" description="Disordered" evidence="3">
    <location>
        <begin position="394"/>
        <end position="436"/>
    </location>
</feature>
<feature type="DNA-binding region" description="Fork-head" evidence="2">
    <location>
        <begin position="651"/>
        <end position="794"/>
    </location>
</feature>
<comment type="caution">
    <text evidence="5">The sequence shown here is derived from an EMBL/GenBank/DDBJ whole genome shotgun (WGS) entry which is preliminary data.</text>
</comment>
<dbReference type="InterPro" id="IPR001766">
    <property type="entry name" value="Fork_head_dom"/>
</dbReference>
<gene>
    <name evidence="5" type="ORF">CONPUDRAFT_163057</name>
</gene>
<feature type="region of interest" description="Disordered" evidence="3">
    <location>
        <begin position="940"/>
        <end position="1033"/>
    </location>
</feature>
<dbReference type="PROSITE" id="PS50039">
    <property type="entry name" value="FORK_HEAD_3"/>
    <property type="match status" value="2"/>
</dbReference>
<dbReference type="AlphaFoldDB" id="A0A5M3MX76"/>
<evidence type="ECO:0000259" key="4">
    <source>
        <dbReference type="PROSITE" id="PS50039"/>
    </source>
</evidence>
<dbReference type="InterPro" id="IPR036388">
    <property type="entry name" value="WH-like_DNA-bd_sf"/>
</dbReference>
<feature type="compositionally biased region" description="Pro residues" evidence="3">
    <location>
        <begin position="597"/>
        <end position="613"/>
    </location>
</feature>
<dbReference type="InterPro" id="IPR050211">
    <property type="entry name" value="FOX_domain-containing"/>
</dbReference>
<feature type="region of interest" description="Disordered" evidence="3">
    <location>
        <begin position="486"/>
        <end position="616"/>
    </location>
</feature>
<dbReference type="KEGG" id="cput:CONPUDRAFT_163057"/>
<evidence type="ECO:0000256" key="3">
    <source>
        <dbReference type="SAM" id="MobiDB-lite"/>
    </source>
</evidence>
<feature type="compositionally biased region" description="Polar residues" evidence="3">
    <location>
        <begin position="486"/>
        <end position="515"/>
    </location>
</feature>
<dbReference type="Gene3D" id="1.10.10.10">
    <property type="entry name" value="Winged helix-like DNA-binding domain superfamily/Winged helix DNA-binding domain"/>
    <property type="match status" value="2"/>
</dbReference>
<dbReference type="Proteomes" id="UP000053558">
    <property type="component" value="Unassembled WGS sequence"/>
</dbReference>
<evidence type="ECO:0000256" key="2">
    <source>
        <dbReference type="PROSITE-ProRule" id="PRU00089"/>
    </source>
</evidence>
<reference evidence="6" key="1">
    <citation type="journal article" date="2012" name="Science">
        <title>The Paleozoic origin of enzymatic lignin decomposition reconstructed from 31 fungal genomes.</title>
        <authorList>
            <person name="Floudas D."/>
            <person name="Binder M."/>
            <person name="Riley R."/>
            <person name="Barry K."/>
            <person name="Blanchette R.A."/>
            <person name="Henrissat B."/>
            <person name="Martinez A.T."/>
            <person name="Otillar R."/>
            <person name="Spatafora J.W."/>
            <person name="Yadav J.S."/>
            <person name="Aerts A."/>
            <person name="Benoit I."/>
            <person name="Boyd A."/>
            <person name="Carlson A."/>
            <person name="Copeland A."/>
            <person name="Coutinho P.M."/>
            <person name="de Vries R.P."/>
            <person name="Ferreira P."/>
            <person name="Findley K."/>
            <person name="Foster B."/>
            <person name="Gaskell J."/>
            <person name="Glotzer D."/>
            <person name="Gorecki P."/>
            <person name="Heitman J."/>
            <person name="Hesse C."/>
            <person name="Hori C."/>
            <person name="Igarashi K."/>
            <person name="Jurgens J.A."/>
            <person name="Kallen N."/>
            <person name="Kersten P."/>
            <person name="Kohler A."/>
            <person name="Kuees U."/>
            <person name="Kumar T.K.A."/>
            <person name="Kuo A."/>
            <person name="LaButti K."/>
            <person name="Larrondo L.F."/>
            <person name="Lindquist E."/>
            <person name="Ling A."/>
            <person name="Lombard V."/>
            <person name="Lucas S."/>
            <person name="Lundell T."/>
            <person name="Martin R."/>
            <person name="McLaughlin D.J."/>
            <person name="Morgenstern I."/>
            <person name="Morin E."/>
            <person name="Murat C."/>
            <person name="Nagy L.G."/>
            <person name="Nolan M."/>
            <person name="Ohm R.A."/>
            <person name="Patyshakuliyeva A."/>
            <person name="Rokas A."/>
            <person name="Ruiz-Duenas F.J."/>
            <person name="Sabat G."/>
            <person name="Salamov A."/>
            <person name="Samejima M."/>
            <person name="Schmutz J."/>
            <person name="Slot J.C."/>
            <person name="St John F."/>
            <person name="Stenlid J."/>
            <person name="Sun H."/>
            <person name="Sun S."/>
            <person name="Syed K."/>
            <person name="Tsang A."/>
            <person name="Wiebenga A."/>
            <person name="Young D."/>
            <person name="Pisabarro A."/>
            <person name="Eastwood D.C."/>
            <person name="Martin F."/>
            <person name="Cullen D."/>
            <person name="Grigoriev I.V."/>
            <person name="Hibbett D.S."/>
        </authorList>
    </citation>
    <scope>NUCLEOTIDE SEQUENCE [LARGE SCALE GENOMIC DNA]</scope>
    <source>
        <strain evidence="6">RWD-64-598 SS2</strain>
    </source>
</reference>
<protein>
    <recommendedName>
        <fullName evidence="4">Fork-head domain-containing protein</fullName>
    </recommendedName>
</protein>
<dbReference type="EMBL" id="JH711575">
    <property type="protein sequence ID" value="EIW83753.1"/>
    <property type="molecule type" value="Genomic_DNA"/>
</dbReference>
<evidence type="ECO:0000313" key="6">
    <source>
        <dbReference type="Proteomes" id="UP000053558"/>
    </source>
</evidence>
<evidence type="ECO:0000313" key="5">
    <source>
        <dbReference type="EMBL" id="EIW83753.1"/>
    </source>
</evidence>
<dbReference type="PANTHER" id="PTHR11829">
    <property type="entry name" value="FORKHEAD BOX PROTEIN"/>
    <property type="match status" value="1"/>
</dbReference>
<feature type="compositionally biased region" description="Polar residues" evidence="3">
    <location>
        <begin position="400"/>
        <end position="433"/>
    </location>
</feature>
<feature type="compositionally biased region" description="Low complexity" evidence="3">
    <location>
        <begin position="77"/>
        <end position="93"/>
    </location>
</feature>
<keyword evidence="1 2" id="KW-0238">DNA-binding</keyword>
<feature type="region of interest" description="Disordered" evidence="3">
    <location>
        <begin position="77"/>
        <end position="96"/>
    </location>
</feature>
<comment type="subcellular location">
    <subcellularLocation>
        <location evidence="2">Nucleus</location>
    </subcellularLocation>
</comment>
<dbReference type="PANTHER" id="PTHR11829:SF343">
    <property type="entry name" value="FORK-HEAD DOMAIN-CONTAINING PROTEIN"/>
    <property type="match status" value="1"/>
</dbReference>
<dbReference type="GO" id="GO:0000978">
    <property type="term" value="F:RNA polymerase II cis-regulatory region sequence-specific DNA binding"/>
    <property type="evidence" value="ECO:0007669"/>
    <property type="project" value="TreeGrafter"/>
</dbReference>
<evidence type="ECO:0000256" key="1">
    <source>
        <dbReference type="ARBA" id="ARBA00023125"/>
    </source>
</evidence>
<proteinExistence type="predicted"/>
<dbReference type="InterPro" id="IPR036390">
    <property type="entry name" value="WH_DNA-bd_sf"/>
</dbReference>
<name>A0A5M3MX76_CONPW</name>
<feature type="compositionally biased region" description="Basic and acidic residues" evidence="3">
    <location>
        <begin position="529"/>
        <end position="538"/>
    </location>
</feature>
<dbReference type="RefSeq" id="XP_007765659.1">
    <property type="nucleotide sequence ID" value="XM_007767469.1"/>
</dbReference>
<accession>A0A5M3MX76</accession>
<feature type="domain" description="Fork-head" evidence="4">
    <location>
        <begin position="651"/>
        <end position="794"/>
    </location>
</feature>
<keyword evidence="2" id="KW-0539">Nucleus</keyword>
<feature type="region of interest" description="Disordered" evidence="3">
    <location>
        <begin position="208"/>
        <end position="232"/>
    </location>
</feature>
<dbReference type="SUPFAM" id="SSF46785">
    <property type="entry name" value="Winged helix' DNA-binding domain"/>
    <property type="match status" value="2"/>
</dbReference>
<sequence length="1033" mass="114079">MSLDDLLSAYETVDSIRLNTATPRPQTPWNALAGTPSRGSIDARLFDSTFPYFGLPGTPLLQNLPVHAHRAVSTPIATPTPVAAPTPEETSTPEAEHVPEAAFTPEAPNTPRATFTPHATITPKATPVLETREDPFWQDLVASTCDARLVSDFESVPLDCQFETAELPQPSDSTGVGLCDDAAFEHMIRSILSAGSLCPQPAWSQRSTTRASSFDSPSSIVPPLVPTGDLGNPGDTTMLDVTDTTYQGASQSPDSASPIPNVQDHEYYPSSVQNWHNPPDGNASNVPSMQSFNDFYSANQDGHQSSAYASAILNIQRMNEFYSSQGWHELSVSEFAIRNMQGFFNDGPSSGPECHQPSSDEHDIHNMQRFIDSYSSSQSFPELSGDVSAMPNIQGLGDYYSSNQDNHQPSGDASAVVNAQNSNDDYTSDQVHPQPSEDALATRNIQNVDVQHFEIQNITIQDFDSQNFNAHNLNSQRFNVQNIDFHNLNPQNFNSQDFNSQDSVTDPQNFNSQDPSEFDHPHGPPVHEPAAHEAHTTDRSPSPAGPVSQHPTPPTPAPFSQPPTPLTPVPSTTPTPVIDIPAEPAPSDSNASTLTTPPLPLPSPSPSPPPPPILSSVYRDDVESVLRREFNIPQDTEVDLRALADPPADKPPPYPYRTLVCLAIWGSPLKRLQLQGIWQALIDRFDWYRRYPKDRVWRVRFFAVFFVYTQSDSPVTIMLVYADVKLELELASRRHRQENIRNVLVKTYWFVAVEEDGTPVVGTRRKVWWQIDVSAGKGVKKSQKEREKAVERTRAKRAAARAALDASTPAPTPTPAPAAIPIKSDREVETILRWELRVLAPKRLDLWALDDPPPGQAPSHPYKTLNCLAIWGSPKKRLMIREIWQVLMDRFEWYRTHPEEKGWKDNVRNTLTKLKIFVPTKEDGTPFAGRGGTKWWRIDVTAGPGRTRPDPRWPKKRAAVDKAPTRQGSMIASETGDGSQEQLDEARGNSPVNISEPVDASRGTLVSNLVPPLDDDELEASGAEEEDAMSVTS</sequence>
<feature type="compositionally biased region" description="Polar residues" evidence="3">
    <location>
        <begin position="966"/>
        <end position="981"/>
    </location>
</feature>
<feature type="compositionally biased region" description="Pro residues" evidence="3">
    <location>
        <begin position="551"/>
        <end position="573"/>
    </location>
</feature>
<dbReference type="GO" id="GO:0000981">
    <property type="term" value="F:DNA-binding transcription factor activity, RNA polymerase II-specific"/>
    <property type="evidence" value="ECO:0007669"/>
    <property type="project" value="TreeGrafter"/>
</dbReference>
<feature type="domain" description="Fork-head" evidence="4">
    <location>
        <begin position="857"/>
        <end position="957"/>
    </location>
</feature>
<feature type="DNA-binding region" description="Fork-head" evidence="2">
    <location>
        <begin position="857"/>
        <end position="957"/>
    </location>
</feature>
<feature type="compositionally biased region" description="Basic and acidic residues" evidence="3">
    <location>
        <begin position="947"/>
        <end position="964"/>
    </location>
</feature>